<feature type="transmembrane region" description="Helical" evidence="1">
    <location>
        <begin position="56"/>
        <end position="75"/>
    </location>
</feature>
<proteinExistence type="predicted"/>
<feature type="transmembrane region" description="Helical" evidence="1">
    <location>
        <begin position="182"/>
        <end position="209"/>
    </location>
</feature>
<feature type="transmembrane region" description="Helical" evidence="1">
    <location>
        <begin position="271"/>
        <end position="291"/>
    </location>
</feature>
<protein>
    <submittedName>
        <fullName evidence="2">Uncharacterized protein</fullName>
    </submittedName>
</protein>
<feature type="transmembrane region" description="Helical" evidence="1">
    <location>
        <begin position="25"/>
        <end position="44"/>
    </location>
</feature>
<feature type="transmembrane region" description="Helical" evidence="1">
    <location>
        <begin position="141"/>
        <end position="162"/>
    </location>
</feature>
<keyword evidence="1" id="KW-0472">Membrane</keyword>
<reference evidence="2 3" key="1">
    <citation type="journal article" date="2020" name="ISME J.">
        <title>Uncovering the hidden diversity of litter-decomposition mechanisms in mushroom-forming fungi.</title>
        <authorList>
            <person name="Floudas D."/>
            <person name="Bentzer J."/>
            <person name="Ahren D."/>
            <person name="Johansson T."/>
            <person name="Persson P."/>
            <person name="Tunlid A."/>
        </authorList>
    </citation>
    <scope>NUCLEOTIDE SEQUENCE [LARGE SCALE GENOMIC DNA]</scope>
    <source>
        <strain evidence="2 3">CBS 101986</strain>
    </source>
</reference>
<evidence type="ECO:0000313" key="2">
    <source>
        <dbReference type="EMBL" id="KAF5313852.1"/>
    </source>
</evidence>
<keyword evidence="1" id="KW-1133">Transmembrane helix</keyword>
<dbReference type="Proteomes" id="UP000567179">
    <property type="component" value="Unassembled WGS sequence"/>
</dbReference>
<organism evidence="2 3">
    <name type="scientific">Psilocybe cf. subviscida</name>
    <dbReference type="NCBI Taxonomy" id="2480587"/>
    <lineage>
        <taxon>Eukaryota</taxon>
        <taxon>Fungi</taxon>
        <taxon>Dikarya</taxon>
        <taxon>Basidiomycota</taxon>
        <taxon>Agaricomycotina</taxon>
        <taxon>Agaricomycetes</taxon>
        <taxon>Agaricomycetidae</taxon>
        <taxon>Agaricales</taxon>
        <taxon>Agaricineae</taxon>
        <taxon>Strophariaceae</taxon>
        <taxon>Psilocybe</taxon>
    </lineage>
</organism>
<comment type="caution">
    <text evidence="2">The sequence shown here is derived from an EMBL/GenBank/DDBJ whole genome shotgun (WGS) entry which is preliminary data.</text>
</comment>
<dbReference type="EMBL" id="JAACJJ010000046">
    <property type="protein sequence ID" value="KAF5313852.1"/>
    <property type="molecule type" value="Genomic_DNA"/>
</dbReference>
<gene>
    <name evidence="2" type="ORF">D9619_013053</name>
</gene>
<keyword evidence="3" id="KW-1185">Reference proteome</keyword>
<sequence>MAAVTNIPWELIYPPQYIQSINDSGFNRILVESFLIGLYNLLYAKAIYRLFKRKNNTFHISMQTSLWVIINLSYATDWEVLRVAFVKHNSSAFDMEQEITGFTNDITAPTVLRQIWTVSAALIADTLLAWRCIIVWQKNRWILCGLVLLLTTNLVLGIFSSLPTGAFPRSTSDNPLIAYSAALLRVTLFAVFYVICLATTIVATSLILLKIWITSRRIHSPFSYRKLGAILAESGILYSAVLLGQATLAAIKWTYTPVNGFKYAARLNTATDVIVCLTMPVTGIAPALIALRVGRETNPTDTDGSTPGSHLTFQRTQQSTVQFGSHHGRTLHDTISTQLSVYEHEDNGISDMTAKESV</sequence>
<evidence type="ECO:0000256" key="1">
    <source>
        <dbReference type="SAM" id="Phobius"/>
    </source>
</evidence>
<dbReference type="AlphaFoldDB" id="A0A8H5B154"/>
<evidence type="ECO:0000313" key="3">
    <source>
        <dbReference type="Proteomes" id="UP000567179"/>
    </source>
</evidence>
<accession>A0A8H5B154</accession>
<keyword evidence="1" id="KW-0812">Transmembrane</keyword>
<feature type="transmembrane region" description="Helical" evidence="1">
    <location>
        <begin position="115"/>
        <end position="134"/>
    </location>
</feature>
<feature type="transmembrane region" description="Helical" evidence="1">
    <location>
        <begin position="230"/>
        <end position="251"/>
    </location>
</feature>
<name>A0A8H5B154_9AGAR</name>